<feature type="transmembrane region" description="Helical" evidence="1">
    <location>
        <begin position="20"/>
        <end position="39"/>
    </location>
</feature>
<keyword evidence="1" id="KW-1133">Transmembrane helix</keyword>
<dbReference type="STRING" id="1396826.PHA8399_02838"/>
<keyword evidence="1" id="KW-0812">Transmembrane</keyword>
<proteinExistence type="predicted"/>
<gene>
    <name evidence="2" type="ORF">PHA8399_02838</name>
</gene>
<keyword evidence="1" id="KW-0472">Membrane</keyword>
<reference evidence="2 3" key="1">
    <citation type="submission" date="2015-09" db="EMBL/GenBank/DDBJ databases">
        <authorList>
            <consortium name="Swine Surveillance"/>
        </authorList>
    </citation>
    <scope>NUCLEOTIDE SEQUENCE [LARGE SCALE GENOMIC DNA]</scope>
    <source>
        <strain evidence="2 3">CECT 8399</strain>
    </source>
</reference>
<dbReference type="RefSeq" id="WP_259937640.1">
    <property type="nucleotide sequence ID" value="NZ_CP041159.1"/>
</dbReference>
<dbReference type="AlphaFoldDB" id="A0A0P1HBX6"/>
<organism evidence="2 3">
    <name type="scientific">Leisingera aquaemixtae</name>
    <dbReference type="NCBI Taxonomy" id="1396826"/>
    <lineage>
        <taxon>Bacteria</taxon>
        <taxon>Pseudomonadati</taxon>
        <taxon>Pseudomonadota</taxon>
        <taxon>Alphaproteobacteria</taxon>
        <taxon>Rhodobacterales</taxon>
        <taxon>Roseobacteraceae</taxon>
        <taxon>Leisingera</taxon>
    </lineage>
</organism>
<dbReference type="EMBL" id="CYSR01000030">
    <property type="protein sequence ID" value="CUI00703.1"/>
    <property type="molecule type" value="Genomic_DNA"/>
</dbReference>
<name>A0A0P1HBX6_9RHOB</name>
<protein>
    <submittedName>
        <fullName evidence="2">Uncharacterized protein</fullName>
    </submittedName>
</protein>
<sequence>MIAQIKTTIHNAHSTLLQDAIGAASLMVMLVAALHLPGLL</sequence>
<dbReference type="Proteomes" id="UP000051326">
    <property type="component" value="Unassembled WGS sequence"/>
</dbReference>
<accession>A0A0P1HBX6</accession>
<evidence type="ECO:0000256" key="1">
    <source>
        <dbReference type="SAM" id="Phobius"/>
    </source>
</evidence>
<evidence type="ECO:0000313" key="3">
    <source>
        <dbReference type="Proteomes" id="UP000051326"/>
    </source>
</evidence>
<evidence type="ECO:0000313" key="2">
    <source>
        <dbReference type="EMBL" id="CUI00703.1"/>
    </source>
</evidence>